<accession>R7VJJ4</accession>
<feature type="transmembrane region" description="Helical" evidence="1">
    <location>
        <begin position="122"/>
        <end position="141"/>
    </location>
</feature>
<sequence length="199" mass="22914">MARLVGTAVILLAVLFNLVRWPTYYFVSFHSSVKTNATYLSHLKDDIAGWNKDLYRDVYHISLTFIVPLTTISVMNLLLIRDLHRSSKGVFLVCQLCDFISAVVSSKYFHVNEIFIEYYIEIKEALLILGCAYNFYMYVLFYKRSRRSLAKLCACFKPISAQEAQNQCFARLPLECVQSTLFKMNSSETFGSLVALIYC</sequence>
<reference evidence="2 4" key="2">
    <citation type="journal article" date="2013" name="Nature">
        <title>Insights into bilaterian evolution from three spiralian genomes.</title>
        <authorList>
            <person name="Simakov O."/>
            <person name="Marletaz F."/>
            <person name="Cho S.J."/>
            <person name="Edsinger-Gonzales E."/>
            <person name="Havlak P."/>
            <person name="Hellsten U."/>
            <person name="Kuo D.H."/>
            <person name="Larsson T."/>
            <person name="Lv J."/>
            <person name="Arendt D."/>
            <person name="Savage R."/>
            <person name="Osoegawa K."/>
            <person name="de Jong P."/>
            <person name="Grimwood J."/>
            <person name="Chapman J.A."/>
            <person name="Shapiro H."/>
            <person name="Aerts A."/>
            <person name="Otillar R.P."/>
            <person name="Terry A.Y."/>
            <person name="Boore J.L."/>
            <person name="Grigoriev I.V."/>
            <person name="Lindberg D.R."/>
            <person name="Seaver E.C."/>
            <person name="Weisblat D.A."/>
            <person name="Putnam N.H."/>
            <person name="Rokhsar D.S."/>
        </authorList>
    </citation>
    <scope>NUCLEOTIDE SEQUENCE</scope>
    <source>
        <strain evidence="2 4">I ESC-2004</strain>
    </source>
</reference>
<evidence type="ECO:0000256" key="1">
    <source>
        <dbReference type="SAM" id="Phobius"/>
    </source>
</evidence>
<reference evidence="4" key="1">
    <citation type="submission" date="2012-12" db="EMBL/GenBank/DDBJ databases">
        <authorList>
            <person name="Hellsten U."/>
            <person name="Grimwood J."/>
            <person name="Chapman J.A."/>
            <person name="Shapiro H."/>
            <person name="Aerts A."/>
            <person name="Otillar R.P."/>
            <person name="Terry A.Y."/>
            <person name="Boore J.L."/>
            <person name="Simakov O."/>
            <person name="Marletaz F."/>
            <person name="Cho S.-J."/>
            <person name="Edsinger-Gonzales E."/>
            <person name="Havlak P."/>
            <person name="Kuo D.-H."/>
            <person name="Larsson T."/>
            <person name="Lv J."/>
            <person name="Arendt D."/>
            <person name="Savage R."/>
            <person name="Osoegawa K."/>
            <person name="de Jong P."/>
            <person name="Lindberg D.R."/>
            <person name="Seaver E.C."/>
            <person name="Weisblat D.A."/>
            <person name="Putnam N.H."/>
            <person name="Grigoriev I.V."/>
            <person name="Rokhsar D.S."/>
        </authorList>
    </citation>
    <scope>NUCLEOTIDE SEQUENCE</scope>
    <source>
        <strain evidence="4">I ESC-2004</strain>
    </source>
</reference>
<protein>
    <submittedName>
        <fullName evidence="2 3">Uncharacterized protein</fullName>
    </submittedName>
</protein>
<reference evidence="3" key="3">
    <citation type="submission" date="2015-06" db="UniProtKB">
        <authorList>
            <consortium name="EnsemblMetazoa"/>
        </authorList>
    </citation>
    <scope>IDENTIFICATION</scope>
</reference>
<dbReference type="Gene3D" id="1.20.1070.10">
    <property type="entry name" value="Rhodopsin 7-helix transmembrane proteins"/>
    <property type="match status" value="1"/>
</dbReference>
<organism evidence="2">
    <name type="scientific">Capitella teleta</name>
    <name type="common">Polychaete worm</name>
    <dbReference type="NCBI Taxonomy" id="283909"/>
    <lineage>
        <taxon>Eukaryota</taxon>
        <taxon>Metazoa</taxon>
        <taxon>Spiralia</taxon>
        <taxon>Lophotrochozoa</taxon>
        <taxon>Annelida</taxon>
        <taxon>Polychaeta</taxon>
        <taxon>Sedentaria</taxon>
        <taxon>Scolecida</taxon>
        <taxon>Capitellidae</taxon>
        <taxon>Capitella</taxon>
    </lineage>
</organism>
<dbReference type="InterPro" id="IPR052954">
    <property type="entry name" value="GPCR-Ligand_Int"/>
</dbReference>
<keyword evidence="1" id="KW-1133">Transmembrane helix</keyword>
<dbReference type="EnsemblMetazoa" id="CapteT193623">
    <property type="protein sequence ID" value="CapteP193623"/>
    <property type="gene ID" value="CapteG193623"/>
</dbReference>
<gene>
    <name evidence="2" type="ORF">CAPTEDRAFT_193623</name>
</gene>
<name>R7VJJ4_CAPTE</name>
<dbReference type="EMBL" id="KB293438">
    <property type="protein sequence ID" value="ELU15970.1"/>
    <property type="molecule type" value="Genomic_DNA"/>
</dbReference>
<keyword evidence="1" id="KW-0812">Transmembrane</keyword>
<dbReference type="AlphaFoldDB" id="R7VJJ4"/>
<proteinExistence type="predicted"/>
<dbReference type="Proteomes" id="UP000014760">
    <property type="component" value="Unassembled WGS sequence"/>
</dbReference>
<dbReference type="SUPFAM" id="SSF81321">
    <property type="entry name" value="Family A G protein-coupled receptor-like"/>
    <property type="match status" value="1"/>
</dbReference>
<keyword evidence="4" id="KW-1185">Reference proteome</keyword>
<evidence type="ECO:0000313" key="4">
    <source>
        <dbReference type="Proteomes" id="UP000014760"/>
    </source>
</evidence>
<evidence type="ECO:0000313" key="2">
    <source>
        <dbReference type="EMBL" id="ELU15970.1"/>
    </source>
</evidence>
<evidence type="ECO:0000313" key="3">
    <source>
        <dbReference type="EnsemblMetazoa" id="CapteP193623"/>
    </source>
</evidence>
<dbReference type="PANTHER" id="PTHR46641:SF2">
    <property type="entry name" value="FMRFAMIDE RECEPTOR"/>
    <property type="match status" value="1"/>
</dbReference>
<keyword evidence="1" id="KW-0472">Membrane</keyword>
<dbReference type="HOGENOM" id="CLU_1373385_0_0_1"/>
<dbReference type="EMBL" id="AMQN01004393">
    <property type="status" value="NOT_ANNOTATED_CDS"/>
    <property type="molecule type" value="Genomic_DNA"/>
</dbReference>
<feature type="transmembrane region" description="Helical" evidence="1">
    <location>
        <begin position="58"/>
        <end position="78"/>
    </location>
</feature>
<dbReference type="PANTHER" id="PTHR46641">
    <property type="entry name" value="FMRFAMIDE RECEPTOR-RELATED"/>
    <property type="match status" value="1"/>
</dbReference>